<feature type="region of interest" description="Disordered" evidence="2">
    <location>
        <begin position="1"/>
        <end position="53"/>
    </location>
</feature>
<name>A0A1E7ETA6_9STRA</name>
<dbReference type="GO" id="GO:0005634">
    <property type="term" value="C:nucleus"/>
    <property type="evidence" value="ECO:0007669"/>
    <property type="project" value="TreeGrafter"/>
</dbReference>
<dbReference type="OrthoDB" id="414698at2759"/>
<proteinExistence type="predicted"/>
<dbReference type="Pfam" id="PF03959">
    <property type="entry name" value="FSH1"/>
    <property type="match status" value="1"/>
</dbReference>
<feature type="compositionally biased region" description="Low complexity" evidence="2">
    <location>
        <begin position="13"/>
        <end position="53"/>
    </location>
</feature>
<dbReference type="EMBL" id="KV784376">
    <property type="protein sequence ID" value="OEU09258.1"/>
    <property type="molecule type" value="Genomic_DNA"/>
</dbReference>
<reference evidence="4 5" key="1">
    <citation type="submission" date="2016-09" db="EMBL/GenBank/DDBJ databases">
        <title>Extensive genetic diversity and differential bi-allelic expression allows diatom success in the polar Southern Ocean.</title>
        <authorList>
            <consortium name="DOE Joint Genome Institute"/>
            <person name="Mock T."/>
            <person name="Otillar R.P."/>
            <person name="Strauss J."/>
            <person name="Dupont C."/>
            <person name="Frickenhaus S."/>
            <person name="Maumus F."/>
            <person name="Mcmullan M."/>
            <person name="Sanges R."/>
            <person name="Schmutz J."/>
            <person name="Toseland A."/>
            <person name="Valas R."/>
            <person name="Veluchamy A."/>
            <person name="Ward B.J."/>
            <person name="Allen A."/>
            <person name="Barry K."/>
            <person name="Falciatore A."/>
            <person name="Ferrante M."/>
            <person name="Fortunato A.E."/>
            <person name="Gloeckner G."/>
            <person name="Gruber A."/>
            <person name="Hipkin R."/>
            <person name="Janech M."/>
            <person name="Kroth P."/>
            <person name="Leese F."/>
            <person name="Lindquist E."/>
            <person name="Lyon B.R."/>
            <person name="Martin J."/>
            <person name="Mayer C."/>
            <person name="Parker M."/>
            <person name="Quesneville H."/>
            <person name="Raymond J."/>
            <person name="Uhlig C."/>
            <person name="Valentin K.U."/>
            <person name="Worden A.Z."/>
            <person name="Armbrust E.V."/>
            <person name="Bowler C."/>
            <person name="Green B."/>
            <person name="Moulton V."/>
            <person name="Van Oosterhout C."/>
            <person name="Grigoriev I."/>
        </authorList>
    </citation>
    <scope>NUCLEOTIDE SEQUENCE [LARGE SCALE GENOMIC DNA]</scope>
    <source>
        <strain evidence="4 5">CCMP1102</strain>
    </source>
</reference>
<dbReference type="PANTHER" id="PTHR48070">
    <property type="entry name" value="ESTERASE OVCA2"/>
    <property type="match status" value="1"/>
</dbReference>
<dbReference type="Gene3D" id="3.40.50.1820">
    <property type="entry name" value="alpha/beta hydrolase"/>
    <property type="match status" value="1"/>
</dbReference>
<feature type="region of interest" description="Disordered" evidence="2">
    <location>
        <begin position="147"/>
        <end position="174"/>
    </location>
</feature>
<evidence type="ECO:0000313" key="5">
    <source>
        <dbReference type="Proteomes" id="UP000095751"/>
    </source>
</evidence>
<dbReference type="PANTHER" id="PTHR48070:SF6">
    <property type="entry name" value="ESTERASE OVCA2"/>
    <property type="match status" value="1"/>
</dbReference>
<dbReference type="AlphaFoldDB" id="A0A1E7ETA6"/>
<dbReference type="InterPro" id="IPR005645">
    <property type="entry name" value="FSH-like_dom"/>
</dbReference>
<feature type="compositionally biased region" description="Acidic residues" evidence="2">
    <location>
        <begin position="155"/>
        <end position="169"/>
    </location>
</feature>
<gene>
    <name evidence="4" type="ORF">FRACYDRAFT_248594</name>
</gene>
<evidence type="ECO:0000313" key="4">
    <source>
        <dbReference type="EMBL" id="OEU09258.1"/>
    </source>
</evidence>
<keyword evidence="1" id="KW-0378">Hydrolase</keyword>
<sequence>MTVTAEDYDHSRNNNNNNNNETNENDNNMTNGINTTSGTGGTSSSSSTPSSSSSLLRVLCLHDERSNSYELSRKLDSLGERLYQKHGIDLVFVDGPLVVNTNTANNKSIDDTTNWNNKTSASSAGGDNGNRWRHRHPLRAWWEEEDKKNVRVNQEETEAGNDDDDDFGDRDDKPQYVGQDASWSLLQQVYTASPFRGILALGQAAGVAALLPLLPSTTTTTINDDGTTTTKQKHQQQPTFMIFIKGRTDPTEETKRLVRQFGGEVVPDLEGLYGSSDDVGVNDDEEERFLFDGSSASASASTVALNNHIGRFLVARKRDLRKNSREVAVLALRHELHRTEIEAAQLVAQHIAENPPDALMAVITPKDMGGFRDRRRGPEEDGGGAPCPSEFLLHRAKRTTTVKATDEAKSTTTTTNENSSSKTSSNTNDSEKKGDERQETTSQQQQQQPSRHHPNQPR</sequence>
<evidence type="ECO:0000256" key="2">
    <source>
        <dbReference type="SAM" id="MobiDB-lite"/>
    </source>
</evidence>
<feature type="region of interest" description="Disordered" evidence="2">
    <location>
        <begin position="104"/>
        <end position="133"/>
    </location>
</feature>
<feature type="domain" description="Serine hydrolase" evidence="3">
    <location>
        <begin position="55"/>
        <end position="253"/>
    </location>
</feature>
<evidence type="ECO:0000259" key="3">
    <source>
        <dbReference type="Pfam" id="PF03959"/>
    </source>
</evidence>
<feature type="compositionally biased region" description="Low complexity" evidence="2">
    <location>
        <begin position="440"/>
        <end position="449"/>
    </location>
</feature>
<feature type="compositionally biased region" description="Basic and acidic residues" evidence="2">
    <location>
        <begin position="429"/>
        <end position="439"/>
    </location>
</feature>
<dbReference type="GO" id="GO:0005737">
    <property type="term" value="C:cytoplasm"/>
    <property type="evidence" value="ECO:0007669"/>
    <property type="project" value="TreeGrafter"/>
</dbReference>
<feature type="compositionally biased region" description="Polar residues" evidence="2">
    <location>
        <begin position="104"/>
        <end position="125"/>
    </location>
</feature>
<feature type="compositionally biased region" description="Low complexity" evidence="2">
    <location>
        <begin position="410"/>
        <end position="428"/>
    </location>
</feature>
<protein>
    <recommendedName>
        <fullName evidence="3">Serine hydrolase domain-containing protein</fullName>
    </recommendedName>
</protein>
<feature type="region of interest" description="Disordered" evidence="2">
    <location>
        <begin position="369"/>
        <end position="458"/>
    </location>
</feature>
<dbReference type="InterPro" id="IPR050593">
    <property type="entry name" value="LovG"/>
</dbReference>
<feature type="compositionally biased region" description="Basic and acidic residues" evidence="2">
    <location>
        <begin position="369"/>
        <end position="379"/>
    </location>
</feature>
<dbReference type="InParanoid" id="A0A1E7ETA6"/>
<evidence type="ECO:0000256" key="1">
    <source>
        <dbReference type="ARBA" id="ARBA00022801"/>
    </source>
</evidence>
<organism evidence="4 5">
    <name type="scientific">Fragilariopsis cylindrus CCMP1102</name>
    <dbReference type="NCBI Taxonomy" id="635003"/>
    <lineage>
        <taxon>Eukaryota</taxon>
        <taxon>Sar</taxon>
        <taxon>Stramenopiles</taxon>
        <taxon>Ochrophyta</taxon>
        <taxon>Bacillariophyta</taxon>
        <taxon>Bacillariophyceae</taxon>
        <taxon>Bacillariophycidae</taxon>
        <taxon>Bacillariales</taxon>
        <taxon>Bacillariaceae</taxon>
        <taxon>Fragilariopsis</taxon>
    </lineage>
</organism>
<accession>A0A1E7ETA6</accession>
<keyword evidence="5" id="KW-1185">Reference proteome</keyword>
<dbReference type="InterPro" id="IPR029058">
    <property type="entry name" value="AB_hydrolase_fold"/>
</dbReference>
<dbReference type="GO" id="GO:0016787">
    <property type="term" value="F:hydrolase activity"/>
    <property type="evidence" value="ECO:0007669"/>
    <property type="project" value="UniProtKB-KW"/>
</dbReference>
<dbReference type="Proteomes" id="UP000095751">
    <property type="component" value="Unassembled WGS sequence"/>
</dbReference>
<dbReference type="KEGG" id="fcy:FRACYDRAFT_248594"/>